<name>A0A845SS88_9FIRM</name>
<dbReference type="Proteomes" id="UP000462501">
    <property type="component" value="Unassembled WGS sequence"/>
</dbReference>
<evidence type="ECO:0000313" key="1">
    <source>
        <dbReference type="EMBL" id="NDO37718.1"/>
    </source>
</evidence>
<protein>
    <recommendedName>
        <fullName evidence="3">Phosphoadenosine phosphosulphate reductase domain-containing protein</fullName>
    </recommendedName>
</protein>
<organism evidence="1 2">
    <name type="scientific">Anaerotruncus colihominis</name>
    <dbReference type="NCBI Taxonomy" id="169435"/>
    <lineage>
        <taxon>Bacteria</taxon>
        <taxon>Bacillati</taxon>
        <taxon>Bacillota</taxon>
        <taxon>Clostridia</taxon>
        <taxon>Eubacteriales</taxon>
        <taxon>Oscillospiraceae</taxon>
        <taxon>Anaerotruncus</taxon>
    </lineage>
</organism>
<proteinExistence type="predicted"/>
<gene>
    <name evidence="1" type="ORF">FMM72_00395</name>
</gene>
<evidence type="ECO:0008006" key="3">
    <source>
        <dbReference type="Google" id="ProtNLM"/>
    </source>
</evidence>
<dbReference type="PROSITE" id="PS51257">
    <property type="entry name" value="PROKAR_LIPOPROTEIN"/>
    <property type="match status" value="1"/>
</dbReference>
<sequence length="283" mass="33310">MEGNRMKILSCGAGMQSTALALMSCENAKAGKPNYPAVPVYDAVIFCDLGFEPPWVMQQAEFIRCACEQAGIFFKIIESPLYQDFIKNYGERRTISIPWWTLDNNGHKSKMPRNCTIDYKVQMVSKYVRWELLGYHKGQRLRNEDKKAHEMHMGFSFEEKKRCKESSNPMLVNKFPLVEMGWTRADSYAYIRDTWGLETKASACTFCPFHRNYFYQYLKENEPEQYNRLMKLDELLQNKLPKPPMKSSLYISRNRKRIMDLTPEDCDDAEYFEYQGQKVWNGF</sequence>
<dbReference type="EMBL" id="VIQT01000002">
    <property type="protein sequence ID" value="NDO37718.1"/>
    <property type="molecule type" value="Genomic_DNA"/>
</dbReference>
<comment type="caution">
    <text evidence="1">The sequence shown here is derived from an EMBL/GenBank/DDBJ whole genome shotgun (WGS) entry which is preliminary data.</text>
</comment>
<accession>A0A845SS88</accession>
<dbReference type="AlphaFoldDB" id="A0A845SS88"/>
<evidence type="ECO:0000313" key="2">
    <source>
        <dbReference type="Proteomes" id="UP000462501"/>
    </source>
</evidence>
<reference evidence="1 2" key="1">
    <citation type="submission" date="2019-06" db="EMBL/GenBank/DDBJ databases">
        <title>Draft genome sequences of 15 bacterial species constituting the stable defined intestinal microbiota of the GM15 gnotobiotic mouse model.</title>
        <authorList>
            <person name="Elie C."/>
            <person name="Mathieu A."/>
            <person name="Saliou A."/>
            <person name="Darnaud M."/>
            <person name="Leulier F."/>
            <person name="Tamellini A."/>
        </authorList>
    </citation>
    <scope>NUCLEOTIDE SEQUENCE [LARGE SCALE GENOMIC DNA]</scope>
    <source>
        <strain evidence="1 2">JM4-15</strain>
    </source>
</reference>